<reference evidence="1 3" key="1">
    <citation type="journal article" date="2017" name="Biosci Microbiota Food Health">
        <title>Genomic characterization reconfirms the taxonomic status of Lactobacillus parakefiri.</title>
        <authorList>
            <person name="Tanizawa Y."/>
            <person name="Kobayashi H."/>
            <person name="Kaminuma E."/>
            <person name="Sakamoto M."/>
            <person name="Ohkuma M."/>
            <person name="Nakamura Y."/>
            <person name="Arita M."/>
            <person name="Tohno M."/>
        </authorList>
    </citation>
    <scope>NUCLEOTIDE SEQUENCE [LARGE SCALE GENOMIC DNA]</scope>
    <source>
        <strain evidence="1 3">JCM 8573</strain>
    </source>
</reference>
<dbReference type="AlphaFoldDB" id="A0A224VJ37"/>
<dbReference type="RefSeq" id="WP_133057561.1">
    <property type="nucleotide sequence ID" value="NZ_BAAAXO010000093.1"/>
</dbReference>
<evidence type="ECO:0000313" key="2">
    <source>
        <dbReference type="EMBL" id="TDG87776.1"/>
    </source>
</evidence>
<proteinExistence type="predicted"/>
<dbReference type="Proteomes" id="UP000214739">
    <property type="component" value="Unassembled WGS sequence"/>
</dbReference>
<reference evidence="2 4" key="2">
    <citation type="journal article" date="2019" name="Appl. Microbiol. Biotechnol.">
        <title>Uncovering carbohydrate metabolism through a genotype-phenotype association study of 56 lactic acid bacteria genomes.</title>
        <authorList>
            <person name="Buron-Moles G."/>
            <person name="Chailyan A."/>
            <person name="Dolejs I."/>
            <person name="Forster J."/>
            <person name="Miks M.H."/>
        </authorList>
    </citation>
    <scope>NUCLEOTIDE SEQUENCE [LARGE SCALE GENOMIC DNA]</scope>
    <source>
        <strain evidence="2 4">DSM 10551</strain>
    </source>
</reference>
<sequence>MTNSSAHAKTWRSTTPTYLRGNWEEYPSSGHAVLYTISRHRIVAGMTQQDAYPYKIIRTVKHGHYYYIKGYLSLGHVYTTFKFKRISPTKLITPKGNGGATILHKVKHIIQFY</sequence>
<organism evidence="1 3">
    <name type="scientific">Lentilactobacillus parakefiri</name>
    <dbReference type="NCBI Taxonomy" id="152332"/>
    <lineage>
        <taxon>Bacteria</taxon>
        <taxon>Bacillati</taxon>
        <taxon>Bacillota</taxon>
        <taxon>Bacilli</taxon>
        <taxon>Lactobacillales</taxon>
        <taxon>Lactobacillaceae</taxon>
        <taxon>Lentilactobacillus</taxon>
    </lineage>
</organism>
<evidence type="ECO:0000313" key="1">
    <source>
        <dbReference type="EMBL" id="GAW72552.1"/>
    </source>
</evidence>
<comment type="caution">
    <text evidence="1">The sequence shown here is derived from an EMBL/GenBank/DDBJ whole genome shotgun (WGS) entry which is preliminary data.</text>
</comment>
<protein>
    <submittedName>
        <fullName evidence="1">Uncharacterized protein</fullName>
    </submittedName>
</protein>
<dbReference type="Proteomes" id="UP000294668">
    <property type="component" value="Unassembled WGS sequence"/>
</dbReference>
<dbReference type="EMBL" id="BDGB01000077">
    <property type="protein sequence ID" value="GAW72552.1"/>
    <property type="molecule type" value="Genomic_DNA"/>
</dbReference>
<gene>
    <name evidence="2" type="ORF">C5L28_000050</name>
    <name evidence="1" type="ORF">LPKJCM_01682</name>
</gene>
<dbReference type="EMBL" id="PUFL01000096">
    <property type="protein sequence ID" value="TDG87776.1"/>
    <property type="molecule type" value="Genomic_DNA"/>
</dbReference>
<keyword evidence="4" id="KW-1185">Reference proteome</keyword>
<evidence type="ECO:0000313" key="4">
    <source>
        <dbReference type="Proteomes" id="UP000294668"/>
    </source>
</evidence>
<name>A0A224VJ37_9LACO</name>
<evidence type="ECO:0000313" key="3">
    <source>
        <dbReference type="Proteomes" id="UP000214739"/>
    </source>
</evidence>
<accession>A0A224VJ37</accession>
<reference evidence="2" key="3">
    <citation type="submission" date="2019-02" db="EMBL/GenBank/DDBJ databases">
        <authorList>
            <person name="Buron G."/>
            <person name="Chaylann A."/>
            <person name="Dolejs I."/>
            <person name="Forster J."/>
            <person name="Miks M.H."/>
        </authorList>
    </citation>
    <scope>NUCLEOTIDE SEQUENCE</scope>
    <source>
        <strain evidence="2">DSM 10551</strain>
    </source>
</reference>